<feature type="transmembrane region" description="Helical" evidence="7">
    <location>
        <begin position="125"/>
        <end position="144"/>
    </location>
</feature>
<evidence type="ECO:0000256" key="2">
    <source>
        <dbReference type="ARBA" id="ARBA00007362"/>
    </source>
</evidence>
<proteinExistence type="inferred from homology"/>
<keyword evidence="3" id="KW-1003">Cell membrane</keyword>
<feature type="transmembrane region" description="Helical" evidence="7">
    <location>
        <begin position="241"/>
        <end position="259"/>
    </location>
</feature>
<evidence type="ECO:0000256" key="5">
    <source>
        <dbReference type="ARBA" id="ARBA00022989"/>
    </source>
</evidence>
<keyword evidence="4 7" id="KW-0812">Transmembrane</keyword>
<feature type="transmembrane region" description="Helical" evidence="7">
    <location>
        <begin position="265"/>
        <end position="281"/>
    </location>
</feature>
<feature type="transmembrane region" description="Helical" evidence="7">
    <location>
        <begin position="7"/>
        <end position="28"/>
    </location>
</feature>
<feature type="transmembrane region" description="Helical" evidence="7">
    <location>
        <begin position="67"/>
        <end position="86"/>
    </location>
</feature>
<dbReference type="PANTHER" id="PTHR32322">
    <property type="entry name" value="INNER MEMBRANE TRANSPORTER"/>
    <property type="match status" value="1"/>
</dbReference>
<gene>
    <name evidence="9" type="ORF">SAMN02745176_00225</name>
</gene>
<evidence type="ECO:0000256" key="7">
    <source>
        <dbReference type="SAM" id="Phobius"/>
    </source>
</evidence>
<feature type="transmembrane region" description="Helical" evidence="7">
    <location>
        <begin position="92"/>
        <end position="116"/>
    </location>
</feature>
<feature type="transmembrane region" description="Helical" evidence="7">
    <location>
        <begin position="205"/>
        <end position="229"/>
    </location>
</feature>
<feature type="transmembrane region" description="Helical" evidence="7">
    <location>
        <begin position="150"/>
        <end position="167"/>
    </location>
</feature>
<dbReference type="GO" id="GO:0005886">
    <property type="term" value="C:plasma membrane"/>
    <property type="evidence" value="ECO:0007669"/>
    <property type="project" value="UniProtKB-SubCell"/>
</dbReference>
<evidence type="ECO:0000313" key="9">
    <source>
        <dbReference type="EMBL" id="SHI42627.1"/>
    </source>
</evidence>
<feature type="transmembrane region" description="Helical" evidence="7">
    <location>
        <begin position="179"/>
        <end position="199"/>
    </location>
</feature>
<protein>
    <submittedName>
        <fullName evidence="9">Threonine/homoserine efflux transporter RhtA</fullName>
    </submittedName>
</protein>
<dbReference type="PANTHER" id="PTHR32322:SF18">
    <property type="entry name" value="S-ADENOSYLMETHIONINE_S-ADENOSYLHOMOCYSTEINE TRANSPORTER"/>
    <property type="match status" value="1"/>
</dbReference>
<comment type="similarity">
    <text evidence="2">Belongs to the EamA transporter family.</text>
</comment>
<dbReference type="OrthoDB" id="9808556at2"/>
<accession>A0A1M6B1S5</accession>
<dbReference type="AlphaFoldDB" id="A0A1M6B1S5"/>
<evidence type="ECO:0000256" key="1">
    <source>
        <dbReference type="ARBA" id="ARBA00004651"/>
    </source>
</evidence>
<evidence type="ECO:0000256" key="4">
    <source>
        <dbReference type="ARBA" id="ARBA00022692"/>
    </source>
</evidence>
<dbReference type="InterPro" id="IPR000620">
    <property type="entry name" value="EamA_dom"/>
</dbReference>
<name>A0A1M6B1S5_9FIRM</name>
<sequence>MDKKTGVILTGISAACFGFLPVFASLAYRNGGNGVTLISVRFLSAAAILWIIVLLRHKQYKLGKLKIIQLFALGVFGYISATAGYFSALDYISAPFVALLFYSNPIIVCVLSFFIFKEEINTNKAIALSLSLLGLVLIVGFSIGNIHIKGVLLAVLAAFLYAGYIIASGRIVTGVDPIVATTYVVSSCAIVTIIFGFITSSFVRINYIVFIYGFIMAFFSTVVAILFLFEGIKRIGTSNAAIVSSIEPIVTVLASTFILGERMTMPQIIGGIMVIMGIMVLQRPIKPKEIKDFENSIEE</sequence>
<dbReference type="InterPro" id="IPR050638">
    <property type="entry name" value="AA-Vitamin_Transporters"/>
</dbReference>
<dbReference type="SUPFAM" id="SSF103481">
    <property type="entry name" value="Multidrug resistance efflux transporter EmrE"/>
    <property type="match status" value="2"/>
</dbReference>
<dbReference type="EMBL" id="FQZS01000003">
    <property type="protein sequence ID" value="SHI42627.1"/>
    <property type="molecule type" value="Genomic_DNA"/>
</dbReference>
<feature type="domain" description="EamA" evidence="8">
    <location>
        <begin position="149"/>
        <end position="281"/>
    </location>
</feature>
<dbReference type="STRING" id="1122184.SAMN02745176_00225"/>
<feature type="domain" description="EamA" evidence="8">
    <location>
        <begin position="5"/>
        <end position="139"/>
    </location>
</feature>
<dbReference type="RefSeq" id="WP_073023614.1">
    <property type="nucleotide sequence ID" value="NZ_FQZS01000003.1"/>
</dbReference>
<evidence type="ECO:0000256" key="6">
    <source>
        <dbReference type="ARBA" id="ARBA00023136"/>
    </source>
</evidence>
<dbReference type="InterPro" id="IPR037185">
    <property type="entry name" value="EmrE-like"/>
</dbReference>
<reference evidence="9 10" key="1">
    <citation type="submission" date="2016-11" db="EMBL/GenBank/DDBJ databases">
        <authorList>
            <person name="Jaros S."/>
            <person name="Januszkiewicz K."/>
            <person name="Wedrychowicz H."/>
        </authorList>
    </citation>
    <scope>NUCLEOTIDE SEQUENCE [LARGE SCALE GENOMIC DNA]</scope>
    <source>
        <strain evidence="9 10">DSM 19022</strain>
    </source>
</reference>
<evidence type="ECO:0000313" key="10">
    <source>
        <dbReference type="Proteomes" id="UP000184442"/>
    </source>
</evidence>
<dbReference type="Proteomes" id="UP000184442">
    <property type="component" value="Unassembled WGS sequence"/>
</dbReference>
<comment type="subcellular location">
    <subcellularLocation>
        <location evidence="1">Cell membrane</location>
        <topology evidence="1">Multi-pass membrane protein</topology>
    </subcellularLocation>
</comment>
<dbReference type="Gene3D" id="1.10.3730.20">
    <property type="match status" value="1"/>
</dbReference>
<keyword evidence="10" id="KW-1185">Reference proteome</keyword>
<feature type="transmembrane region" description="Helical" evidence="7">
    <location>
        <begin position="34"/>
        <end position="55"/>
    </location>
</feature>
<evidence type="ECO:0000256" key="3">
    <source>
        <dbReference type="ARBA" id="ARBA00022475"/>
    </source>
</evidence>
<organism evidence="9 10">
    <name type="scientific">Lutispora thermophila DSM 19022</name>
    <dbReference type="NCBI Taxonomy" id="1122184"/>
    <lineage>
        <taxon>Bacteria</taxon>
        <taxon>Bacillati</taxon>
        <taxon>Bacillota</taxon>
        <taxon>Clostridia</taxon>
        <taxon>Lutisporales</taxon>
        <taxon>Lutisporaceae</taxon>
        <taxon>Lutispora</taxon>
    </lineage>
</organism>
<keyword evidence="6 7" id="KW-0472">Membrane</keyword>
<dbReference type="PROSITE" id="PS51257">
    <property type="entry name" value="PROKAR_LIPOPROTEIN"/>
    <property type="match status" value="1"/>
</dbReference>
<dbReference type="Pfam" id="PF00892">
    <property type="entry name" value="EamA"/>
    <property type="match status" value="2"/>
</dbReference>
<keyword evidence="5 7" id="KW-1133">Transmembrane helix</keyword>
<evidence type="ECO:0000259" key="8">
    <source>
        <dbReference type="Pfam" id="PF00892"/>
    </source>
</evidence>